<evidence type="ECO:0008006" key="3">
    <source>
        <dbReference type="Google" id="ProtNLM"/>
    </source>
</evidence>
<keyword evidence="2" id="KW-1185">Reference proteome</keyword>
<organism evidence="1 2">
    <name type="scientific">Chryseobacterium nepalense</name>
    <dbReference type="NCBI Taxonomy" id="1854498"/>
    <lineage>
        <taxon>Bacteria</taxon>
        <taxon>Pseudomonadati</taxon>
        <taxon>Bacteroidota</taxon>
        <taxon>Flavobacteriia</taxon>
        <taxon>Flavobacteriales</taxon>
        <taxon>Weeksellaceae</taxon>
        <taxon>Chryseobacterium group</taxon>
        <taxon>Chryseobacterium</taxon>
    </lineage>
</organism>
<name>A0ABY4K9Q6_9FLAO</name>
<dbReference type="Proteomes" id="UP000830552">
    <property type="component" value="Chromosome"/>
</dbReference>
<dbReference type="InterPro" id="IPR036291">
    <property type="entry name" value="NAD(P)-bd_dom_sf"/>
</dbReference>
<dbReference type="RefSeq" id="WP_248393109.1">
    <property type="nucleotide sequence ID" value="NZ_CP096203.1"/>
</dbReference>
<reference evidence="1" key="1">
    <citation type="submission" date="2022-04" db="EMBL/GenBank/DDBJ databases">
        <title>Evolutionary, genomic, and biogeographic characterization of Chryseobacterium nepalense represented by a plastic-degrading bacterium AC3.</title>
        <authorList>
            <person name="Yin Z."/>
            <person name="Liu X."/>
            <person name="Wang D."/>
            <person name="Xie Z."/>
        </authorList>
    </citation>
    <scope>NUCLEOTIDE SEQUENCE</scope>
    <source>
        <strain evidence="1">AC3</strain>
    </source>
</reference>
<evidence type="ECO:0000313" key="1">
    <source>
        <dbReference type="EMBL" id="UPQ76282.1"/>
    </source>
</evidence>
<protein>
    <recommendedName>
        <fullName evidence="3">Nucleoside-diphosphate-sugar epimerase</fullName>
    </recommendedName>
</protein>
<accession>A0ABY4K9Q6</accession>
<dbReference type="Gene3D" id="3.40.50.720">
    <property type="entry name" value="NAD(P)-binding Rossmann-like Domain"/>
    <property type="match status" value="1"/>
</dbReference>
<dbReference type="EMBL" id="CP096203">
    <property type="protein sequence ID" value="UPQ76282.1"/>
    <property type="molecule type" value="Genomic_DNA"/>
</dbReference>
<sequence length="254" mass="29069">MKKVGIIGYGWLGSRISRNFAESFEMHATTTSPQKLKNIRSEGIQADLAVFNEDEKQFPDPWNIAPELDVIIITVPFSERRTSKEILQKKLSSLISFIGKFEKQLFFMSTTSVYPDEPGIFKEEMLPSENIFTENKIKEAFPQINILRLGGLMGDSRLLKNFNISDLSGVVNHVHYEDVSAVILKMIEKDVRGKVYNVVAPLHPLKQEVIAAQNNQHSDDMQYNNKERIISSEKLITELDFTFIHPDPKNFHLD</sequence>
<evidence type="ECO:0000313" key="2">
    <source>
        <dbReference type="Proteomes" id="UP000830552"/>
    </source>
</evidence>
<proteinExistence type="predicted"/>
<gene>
    <name evidence="1" type="ORF">M0D58_01755</name>
</gene>
<dbReference type="SUPFAM" id="SSF51735">
    <property type="entry name" value="NAD(P)-binding Rossmann-fold domains"/>
    <property type="match status" value="1"/>
</dbReference>